<dbReference type="SUPFAM" id="SSF53807">
    <property type="entry name" value="Helical backbone' metal receptor"/>
    <property type="match status" value="1"/>
</dbReference>
<gene>
    <name evidence="2" type="ORF">PQJ73_25245</name>
</gene>
<dbReference type="Proteomes" id="UP001165652">
    <property type="component" value="Unassembled WGS sequence"/>
</dbReference>
<keyword evidence="1" id="KW-0732">Signal</keyword>
<feature type="signal peptide" evidence="1">
    <location>
        <begin position="1"/>
        <end position="25"/>
    </location>
</feature>
<comment type="caution">
    <text evidence="2">The sequence shown here is derived from an EMBL/GenBank/DDBJ whole genome shotgun (WGS) entry which is preliminary data.</text>
</comment>
<sequence length="264" mass="27389">MRRVPVLALLVAALAAVLAPLPASAQPAPPAKAPKIVASTTWVAAFARAAGATDITVVAPANLPHPPDYDPRPSDLAAVADAAFVLMAPFDGFARRLREAAGSTARVVTVDLVNAPETIRAEVTRLGALFGTEAAAAAFLARFDAEHARLSAEIADRLGRQRPRTVAQRFMAPWARLASLELVGTYGPGPLQPAQLAELAAKSPGLVLKNGHSEREGAPSAGRAIAQATGAREVALLNFPADQDLLGLFRENARRIVAAAGATN</sequence>
<name>A0ABT5JHC7_RHOTP</name>
<reference evidence="2" key="1">
    <citation type="journal article" date="2023" name="Microbiol Resour">
        <title>Genome Sequences of Rhodoplanes serenus and Two Thermotolerant Strains, Rhodoplanes tepidamans and 'Rhodoplanes cryptolactis,' Further Refine the Genus.</title>
        <authorList>
            <person name="Rayyan A.A."/>
            <person name="Kyndt J.A."/>
        </authorList>
    </citation>
    <scope>NUCLEOTIDE SEQUENCE</scope>
    <source>
        <strain evidence="2">DSM 9987</strain>
    </source>
</reference>
<organism evidence="2 3">
    <name type="scientific">Rhodoplanes tepidamans</name>
    <name type="common">Rhodoplanes cryptolactis</name>
    <dbReference type="NCBI Taxonomy" id="200616"/>
    <lineage>
        <taxon>Bacteria</taxon>
        <taxon>Pseudomonadati</taxon>
        <taxon>Pseudomonadota</taxon>
        <taxon>Alphaproteobacteria</taxon>
        <taxon>Hyphomicrobiales</taxon>
        <taxon>Nitrobacteraceae</taxon>
        <taxon>Rhodoplanes</taxon>
    </lineage>
</organism>
<evidence type="ECO:0008006" key="4">
    <source>
        <dbReference type="Google" id="ProtNLM"/>
    </source>
</evidence>
<evidence type="ECO:0000313" key="2">
    <source>
        <dbReference type="EMBL" id="MDC7789002.1"/>
    </source>
</evidence>
<accession>A0ABT5JHC7</accession>
<keyword evidence="3" id="KW-1185">Reference proteome</keyword>
<feature type="chain" id="PRO_5047530879" description="ABC transporter substrate-binding protein" evidence="1">
    <location>
        <begin position="26"/>
        <end position="264"/>
    </location>
</feature>
<reference evidence="2" key="2">
    <citation type="submission" date="2023-02" db="EMBL/GenBank/DDBJ databases">
        <authorList>
            <person name="Rayyan A."/>
            <person name="Meyer T."/>
            <person name="Kyndt J.A."/>
        </authorList>
    </citation>
    <scope>NUCLEOTIDE SEQUENCE</scope>
    <source>
        <strain evidence="2">DSM 9987</strain>
    </source>
</reference>
<proteinExistence type="predicted"/>
<evidence type="ECO:0000256" key="1">
    <source>
        <dbReference type="SAM" id="SignalP"/>
    </source>
</evidence>
<dbReference type="Gene3D" id="3.40.50.1980">
    <property type="entry name" value="Nitrogenase molybdenum iron protein domain"/>
    <property type="match status" value="1"/>
</dbReference>
<dbReference type="RefSeq" id="WP_272779833.1">
    <property type="nucleotide sequence ID" value="NZ_JAQQLI010000057.1"/>
</dbReference>
<evidence type="ECO:0000313" key="3">
    <source>
        <dbReference type="Proteomes" id="UP001165652"/>
    </source>
</evidence>
<dbReference type="EMBL" id="JAQQLI010000057">
    <property type="protein sequence ID" value="MDC7789002.1"/>
    <property type="molecule type" value="Genomic_DNA"/>
</dbReference>
<protein>
    <recommendedName>
        <fullName evidence="4">ABC transporter substrate-binding protein</fullName>
    </recommendedName>
</protein>